<dbReference type="PRINTS" id="PR00101">
    <property type="entry name" value="ATCASE"/>
</dbReference>
<comment type="caution">
    <text evidence="10">The sequence shown here is derived from an EMBL/GenBank/DDBJ whole genome shotgun (WGS) entry which is preliminary data.</text>
</comment>
<evidence type="ECO:0000313" key="11">
    <source>
        <dbReference type="Proteomes" id="UP000076023"/>
    </source>
</evidence>
<comment type="catalytic activity">
    <reaction evidence="6 7">
        <text>carbamoyl phosphate + L-aspartate = N-carbamoyl-L-aspartate + phosphate + H(+)</text>
        <dbReference type="Rhea" id="RHEA:20013"/>
        <dbReference type="ChEBI" id="CHEBI:15378"/>
        <dbReference type="ChEBI" id="CHEBI:29991"/>
        <dbReference type="ChEBI" id="CHEBI:32814"/>
        <dbReference type="ChEBI" id="CHEBI:43474"/>
        <dbReference type="ChEBI" id="CHEBI:58228"/>
        <dbReference type="EC" id="2.1.3.2"/>
    </reaction>
</comment>
<feature type="binding site" evidence="7">
    <location>
        <position position="224"/>
    </location>
    <ligand>
        <name>L-aspartate</name>
        <dbReference type="ChEBI" id="CHEBI:29991"/>
    </ligand>
</feature>
<accession>A0A146GA23</accession>
<gene>
    <name evidence="7" type="primary">pyrB</name>
    <name evidence="10" type="ORF">TSACC_22537</name>
</gene>
<comment type="function">
    <text evidence="5 7">Catalyzes the condensation of carbamoyl phosphate and aspartate to form carbamoyl aspartate and inorganic phosphate, the committed step in the de novo pyrimidine nucleotide biosynthesis pathway.</text>
</comment>
<dbReference type="Pfam" id="PF00185">
    <property type="entry name" value="OTCace"/>
    <property type="match status" value="1"/>
</dbReference>
<feature type="binding site" evidence="7">
    <location>
        <position position="140"/>
    </location>
    <ligand>
        <name>carbamoyl phosphate</name>
        <dbReference type="ChEBI" id="CHEBI:58228"/>
    </ligand>
</feature>
<evidence type="ECO:0000256" key="5">
    <source>
        <dbReference type="ARBA" id="ARBA00043884"/>
    </source>
</evidence>
<evidence type="ECO:0000256" key="4">
    <source>
        <dbReference type="ARBA" id="ARBA00022975"/>
    </source>
</evidence>
<dbReference type="InterPro" id="IPR006131">
    <property type="entry name" value="Asp_carbamoyltransf_Asp/Orn-bd"/>
</dbReference>
<proteinExistence type="inferred from homology"/>
<dbReference type="RefSeq" id="WP_075079776.1">
    <property type="nucleotide sequence ID" value="NZ_BDCO01000002.1"/>
</dbReference>
<dbReference type="AlphaFoldDB" id="A0A146GA23"/>
<feature type="binding site" evidence="7">
    <location>
        <position position="266"/>
    </location>
    <ligand>
        <name>carbamoyl phosphate</name>
        <dbReference type="ChEBI" id="CHEBI:58228"/>
    </ligand>
</feature>
<feature type="binding site" evidence="7">
    <location>
        <position position="87"/>
    </location>
    <ligand>
        <name>L-aspartate</name>
        <dbReference type="ChEBI" id="CHEBI:29991"/>
    </ligand>
</feature>
<dbReference type="PRINTS" id="PR00100">
    <property type="entry name" value="AOTCASE"/>
</dbReference>
<dbReference type="Gene3D" id="3.40.50.1370">
    <property type="entry name" value="Aspartate/ornithine carbamoyltransferase"/>
    <property type="match status" value="2"/>
</dbReference>
<dbReference type="NCBIfam" id="NF002032">
    <property type="entry name" value="PRK00856.1"/>
    <property type="match status" value="1"/>
</dbReference>
<dbReference type="GO" id="GO:0006520">
    <property type="term" value="P:amino acid metabolic process"/>
    <property type="evidence" value="ECO:0007669"/>
    <property type="project" value="InterPro"/>
</dbReference>
<dbReference type="EMBL" id="BDCO01000002">
    <property type="protein sequence ID" value="GAT34113.1"/>
    <property type="molecule type" value="Genomic_DNA"/>
</dbReference>
<name>A0A146GA23_TERSA</name>
<dbReference type="GO" id="GO:0044205">
    <property type="term" value="P:'de novo' UMP biosynthetic process"/>
    <property type="evidence" value="ECO:0007669"/>
    <property type="project" value="UniProtKB-UniRule"/>
</dbReference>
<comment type="subunit">
    <text evidence="7">Heterododecamer (2C3:3R2) of six catalytic PyrB chains organized as two trimers (C3), and six regulatory PyrI chains organized as three dimers (R2).</text>
</comment>
<dbReference type="FunCoup" id="A0A146GA23">
    <property type="interactions" value="536"/>
</dbReference>
<dbReference type="InterPro" id="IPR006130">
    <property type="entry name" value="Asp/Orn_carbamoylTrfase"/>
</dbReference>
<dbReference type="GO" id="GO:0016597">
    <property type="term" value="F:amino acid binding"/>
    <property type="evidence" value="ECO:0007669"/>
    <property type="project" value="InterPro"/>
</dbReference>
<dbReference type="InterPro" id="IPR036901">
    <property type="entry name" value="Asp/Orn_carbamoylTrfase_sf"/>
</dbReference>
<sequence length="311" mass="33716">MSGWTRKDLLGLDELSAEELRIILDTAKAFKGVGERSLKKVPALRGHTMVNFFVEPSTRTRTSFELAAMRLSADVVNISATASSLQKGESLKDTALNLEALRADIIVLRHSSAGASRFLAERLQASIINAGDGAHEHPTQGLLDIFTMIEKRGSLEGAEVAIIGDILFSRVARSNIYALNKLGAKVTLVGPSTLVPKAFEKLGVKVAHRIDDILETADVVNLLRIQHERQRKEYFPGIGEYIKLFGLTKARAERLKPGCLIMHPGPINRGVEIDSDVADGDRSVILEQVTNGLAVRMAVLYLCAGGVGLPS</sequence>
<keyword evidence="4 7" id="KW-0665">Pyrimidine biosynthesis</keyword>
<feature type="domain" description="Aspartate/ornithine carbamoyltransferase Asp/Orn-binding" evidence="8">
    <location>
        <begin position="157"/>
        <end position="302"/>
    </location>
</feature>
<dbReference type="STRING" id="690879.TSACC_22537"/>
<evidence type="ECO:0000256" key="3">
    <source>
        <dbReference type="ARBA" id="ARBA00022679"/>
    </source>
</evidence>
<dbReference type="InterPro" id="IPR002082">
    <property type="entry name" value="Asp_carbamoyltransf"/>
</dbReference>
<feature type="binding site" evidence="7">
    <location>
        <position position="109"/>
    </location>
    <ligand>
        <name>carbamoyl phosphate</name>
        <dbReference type="ChEBI" id="CHEBI:58228"/>
    </ligand>
</feature>
<feature type="binding site" evidence="7">
    <location>
        <position position="59"/>
    </location>
    <ligand>
        <name>carbamoyl phosphate</name>
        <dbReference type="ChEBI" id="CHEBI:58228"/>
    </ligand>
</feature>
<dbReference type="HAMAP" id="MF_00001">
    <property type="entry name" value="Asp_carb_tr"/>
    <property type="match status" value="1"/>
</dbReference>
<dbReference type="PROSITE" id="PS00097">
    <property type="entry name" value="CARBAMOYLTRANSFERASE"/>
    <property type="match status" value="1"/>
</dbReference>
<evidence type="ECO:0000256" key="7">
    <source>
        <dbReference type="HAMAP-Rule" id="MF_00001"/>
    </source>
</evidence>
<evidence type="ECO:0000256" key="1">
    <source>
        <dbReference type="ARBA" id="ARBA00004852"/>
    </source>
</evidence>
<dbReference type="Proteomes" id="UP000076023">
    <property type="component" value="Unassembled WGS sequence"/>
</dbReference>
<dbReference type="PANTHER" id="PTHR45753">
    <property type="entry name" value="ORNITHINE CARBAMOYLTRANSFERASE, MITOCHONDRIAL"/>
    <property type="match status" value="1"/>
</dbReference>
<dbReference type="EC" id="2.1.3.2" evidence="7"/>
<feature type="domain" description="Aspartate/ornithine carbamoyltransferase carbamoyl-P binding" evidence="9">
    <location>
        <begin position="7"/>
        <end position="150"/>
    </location>
</feature>
<dbReference type="SUPFAM" id="SSF53671">
    <property type="entry name" value="Aspartate/ornithine carbamoyltransferase"/>
    <property type="match status" value="1"/>
</dbReference>
<evidence type="ECO:0000259" key="8">
    <source>
        <dbReference type="Pfam" id="PF00185"/>
    </source>
</evidence>
<protein>
    <recommendedName>
        <fullName evidence="7">Aspartate carbamoyltransferase</fullName>
        <ecNumber evidence="7">2.1.3.2</ecNumber>
    </recommendedName>
    <alternativeName>
        <fullName evidence="7">Aspartate transcarbamylase</fullName>
        <shortName evidence="7">ATCase</shortName>
    </alternativeName>
</protein>
<dbReference type="Pfam" id="PF02729">
    <property type="entry name" value="OTCace_N"/>
    <property type="match status" value="1"/>
</dbReference>
<feature type="binding site" evidence="7">
    <location>
        <position position="265"/>
    </location>
    <ligand>
        <name>carbamoyl phosphate</name>
        <dbReference type="ChEBI" id="CHEBI:58228"/>
    </ligand>
</feature>
<evidence type="ECO:0000313" key="10">
    <source>
        <dbReference type="EMBL" id="GAT34113.1"/>
    </source>
</evidence>
<dbReference type="GO" id="GO:0004070">
    <property type="term" value="F:aspartate carbamoyltransferase activity"/>
    <property type="evidence" value="ECO:0007669"/>
    <property type="project" value="UniProtKB-UniRule"/>
</dbReference>
<evidence type="ECO:0000259" key="9">
    <source>
        <dbReference type="Pfam" id="PF02729"/>
    </source>
</evidence>
<dbReference type="FunFam" id="3.40.50.1370:FF:000007">
    <property type="entry name" value="Aspartate carbamoyltransferase"/>
    <property type="match status" value="1"/>
</dbReference>
<comment type="similarity">
    <text evidence="2 7">Belongs to the aspartate/ornithine carbamoyltransferase superfamily. ATCase family.</text>
</comment>
<dbReference type="PANTHER" id="PTHR45753:SF6">
    <property type="entry name" value="ASPARTATE CARBAMOYLTRANSFERASE"/>
    <property type="match status" value="1"/>
</dbReference>
<dbReference type="NCBIfam" id="TIGR00670">
    <property type="entry name" value="asp_carb_tr"/>
    <property type="match status" value="1"/>
</dbReference>
<dbReference type="OrthoDB" id="9802587at2"/>
<keyword evidence="11" id="KW-1185">Reference proteome</keyword>
<feature type="binding site" evidence="7">
    <location>
        <position position="60"/>
    </location>
    <ligand>
        <name>carbamoyl phosphate</name>
        <dbReference type="ChEBI" id="CHEBI:58228"/>
    </ligand>
</feature>
<organism evidence="10 11">
    <name type="scientific">Terrimicrobium sacchariphilum</name>
    <dbReference type="NCBI Taxonomy" id="690879"/>
    <lineage>
        <taxon>Bacteria</taxon>
        <taxon>Pseudomonadati</taxon>
        <taxon>Verrucomicrobiota</taxon>
        <taxon>Terrimicrobiia</taxon>
        <taxon>Terrimicrobiales</taxon>
        <taxon>Terrimicrobiaceae</taxon>
        <taxon>Terrimicrobium</taxon>
    </lineage>
</organism>
<dbReference type="InParanoid" id="A0A146GA23"/>
<dbReference type="InterPro" id="IPR006132">
    <property type="entry name" value="Asp/Orn_carbamoyltranf_P-bd"/>
</dbReference>
<evidence type="ECO:0000256" key="6">
    <source>
        <dbReference type="ARBA" id="ARBA00048859"/>
    </source>
</evidence>
<reference evidence="11" key="1">
    <citation type="journal article" date="2017" name="Genome Announc.">
        <title>Draft Genome Sequence of Terrimicrobium sacchariphilum NM-5T, a Facultative Anaerobic Soil Bacterium of the Class Spartobacteria.</title>
        <authorList>
            <person name="Qiu Y.L."/>
            <person name="Tourlousse D.M."/>
            <person name="Matsuura N."/>
            <person name="Ohashi A."/>
            <person name="Sekiguchi Y."/>
        </authorList>
    </citation>
    <scope>NUCLEOTIDE SEQUENCE [LARGE SCALE GENOMIC DNA]</scope>
    <source>
        <strain evidence="11">NM-5</strain>
    </source>
</reference>
<feature type="binding site" evidence="7">
    <location>
        <position position="170"/>
    </location>
    <ligand>
        <name>L-aspartate</name>
        <dbReference type="ChEBI" id="CHEBI:29991"/>
    </ligand>
</feature>
<dbReference type="GO" id="GO:0005829">
    <property type="term" value="C:cytosol"/>
    <property type="evidence" value="ECO:0007669"/>
    <property type="project" value="TreeGrafter"/>
</dbReference>
<evidence type="ECO:0000256" key="2">
    <source>
        <dbReference type="ARBA" id="ARBA00008896"/>
    </source>
</evidence>
<keyword evidence="3 7" id="KW-0808">Transferase</keyword>
<dbReference type="UniPathway" id="UPA00070">
    <property type="reaction ID" value="UER00116"/>
</dbReference>
<comment type="pathway">
    <text evidence="1 7">Pyrimidine metabolism; UMP biosynthesis via de novo pathway; (S)-dihydroorotate from bicarbonate: step 2/3.</text>
</comment>
<feature type="binding site" evidence="7">
    <location>
        <position position="137"/>
    </location>
    <ligand>
        <name>carbamoyl phosphate</name>
        <dbReference type="ChEBI" id="CHEBI:58228"/>
    </ligand>
</feature>
<dbReference type="GO" id="GO:0006207">
    <property type="term" value="P:'de novo' pyrimidine nucleobase biosynthetic process"/>
    <property type="evidence" value="ECO:0007669"/>
    <property type="project" value="InterPro"/>
</dbReference>